<dbReference type="GO" id="GO:0005524">
    <property type="term" value="F:ATP binding"/>
    <property type="evidence" value="ECO:0007669"/>
    <property type="project" value="UniProtKB-UniRule"/>
</dbReference>
<dbReference type="PROSITE" id="PS50862">
    <property type="entry name" value="AA_TRNA_LIGASE_II"/>
    <property type="match status" value="1"/>
</dbReference>
<dbReference type="Gene3D" id="3.30.930.10">
    <property type="entry name" value="Bira Bifunctional Protein, Domain 2"/>
    <property type="match status" value="1"/>
</dbReference>
<evidence type="ECO:0000256" key="10">
    <source>
        <dbReference type="ARBA" id="ARBA00049515"/>
    </source>
</evidence>
<evidence type="ECO:0000256" key="3">
    <source>
        <dbReference type="ARBA" id="ARBA00022598"/>
    </source>
</evidence>
<keyword evidence="7 11" id="KW-0067">ATP-binding</keyword>
<keyword evidence="3 11" id="KW-0436">Ligase</keyword>
<dbReference type="SUPFAM" id="SSF55681">
    <property type="entry name" value="Class II aaRS and biotin synthetases"/>
    <property type="match status" value="1"/>
</dbReference>
<evidence type="ECO:0000256" key="4">
    <source>
        <dbReference type="ARBA" id="ARBA00022723"/>
    </source>
</evidence>
<feature type="binding site" evidence="11">
    <location>
        <position position="403"/>
    </location>
    <ligand>
        <name>Zn(2+)</name>
        <dbReference type="ChEBI" id="CHEBI:29105"/>
        <note>catalytic</note>
    </ligand>
</feature>
<evidence type="ECO:0000313" key="13">
    <source>
        <dbReference type="EMBL" id="HEU97640.1"/>
    </source>
</evidence>
<evidence type="ECO:0000256" key="1">
    <source>
        <dbReference type="ARBA" id="ARBA00008226"/>
    </source>
</evidence>
<dbReference type="InterPro" id="IPR002314">
    <property type="entry name" value="aa-tRNA-synt_IIb"/>
</dbReference>
<comment type="caution">
    <text evidence="11">Lacks conserved residue(s) required for the propagation of feature annotation.</text>
</comment>
<dbReference type="NCBIfam" id="TIGR00418">
    <property type="entry name" value="thrS"/>
    <property type="match status" value="1"/>
</dbReference>
<comment type="catalytic activity">
    <reaction evidence="10 11">
        <text>tRNA(Thr) + L-threonine + ATP = L-threonyl-tRNA(Thr) + AMP + diphosphate + H(+)</text>
        <dbReference type="Rhea" id="RHEA:24624"/>
        <dbReference type="Rhea" id="RHEA-COMP:9670"/>
        <dbReference type="Rhea" id="RHEA-COMP:9704"/>
        <dbReference type="ChEBI" id="CHEBI:15378"/>
        <dbReference type="ChEBI" id="CHEBI:30616"/>
        <dbReference type="ChEBI" id="CHEBI:33019"/>
        <dbReference type="ChEBI" id="CHEBI:57926"/>
        <dbReference type="ChEBI" id="CHEBI:78442"/>
        <dbReference type="ChEBI" id="CHEBI:78534"/>
        <dbReference type="ChEBI" id="CHEBI:456215"/>
        <dbReference type="EC" id="6.1.1.3"/>
    </reaction>
</comment>
<evidence type="ECO:0000256" key="2">
    <source>
        <dbReference type="ARBA" id="ARBA00022555"/>
    </source>
</evidence>
<evidence type="ECO:0000256" key="11">
    <source>
        <dbReference type="HAMAP-Rule" id="MF_00184"/>
    </source>
</evidence>
<evidence type="ECO:0000256" key="7">
    <source>
        <dbReference type="ARBA" id="ARBA00022840"/>
    </source>
</evidence>
<reference evidence="13" key="1">
    <citation type="journal article" date="2020" name="mSystems">
        <title>Genome- and Community-Level Interaction Insights into Carbon Utilization and Element Cycling Functions of Hydrothermarchaeota in Hydrothermal Sediment.</title>
        <authorList>
            <person name="Zhou Z."/>
            <person name="Liu Y."/>
            <person name="Xu W."/>
            <person name="Pan J."/>
            <person name="Luo Z.H."/>
            <person name="Li M."/>
        </authorList>
    </citation>
    <scope>NUCLEOTIDE SEQUENCE [LARGE SCALE GENOMIC DNA]</scope>
    <source>
        <strain evidence="13">SpSt-1259</strain>
    </source>
</reference>
<evidence type="ECO:0000256" key="5">
    <source>
        <dbReference type="ARBA" id="ARBA00022741"/>
    </source>
</evidence>
<dbReference type="InterPro" id="IPR036621">
    <property type="entry name" value="Anticodon-bd_dom_sf"/>
</dbReference>
<dbReference type="GO" id="GO:0046872">
    <property type="term" value="F:metal ion binding"/>
    <property type="evidence" value="ECO:0007669"/>
    <property type="project" value="UniProtKB-KW"/>
</dbReference>
<name>A0A7C2YZ80_9CREN</name>
<dbReference type="InterPro" id="IPR006195">
    <property type="entry name" value="aa-tRNA-synth_II"/>
</dbReference>
<feature type="domain" description="Aminoacyl-transfer RNA synthetases class-II family profile" evidence="12">
    <location>
        <begin position="260"/>
        <end position="556"/>
    </location>
</feature>
<evidence type="ECO:0000259" key="12">
    <source>
        <dbReference type="PROSITE" id="PS50862"/>
    </source>
</evidence>
<comment type="subunit">
    <text evidence="11">Homodimer.</text>
</comment>
<comment type="cofactor">
    <cofactor evidence="11">
        <name>Zn(2+)</name>
        <dbReference type="ChEBI" id="CHEBI:29105"/>
    </cofactor>
    <text evidence="11">Binds 1 zinc ion per subunit.</text>
</comment>
<dbReference type="GO" id="GO:0004829">
    <property type="term" value="F:threonine-tRNA ligase activity"/>
    <property type="evidence" value="ECO:0007669"/>
    <property type="project" value="UniProtKB-UniRule"/>
</dbReference>
<dbReference type="Pfam" id="PF00587">
    <property type="entry name" value="tRNA-synt_2b"/>
    <property type="match status" value="1"/>
</dbReference>
<comment type="caution">
    <text evidence="13">The sequence shown here is derived from an EMBL/GenBank/DDBJ whole genome shotgun (WGS) entry which is preliminary data.</text>
</comment>
<dbReference type="Gene3D" id="3.40.50.800">
    <property type="entry name" value="Anticodon-binding domain"/>
    <property type="match status" value="1"/>
</dbReference>
<proteinExistence type="inferred from homology"/>
<dbReference type="PANTHER" id="PTHR11451:SF44">
    <property type="entry name" value="THREONINE--TRNA LIGASE, CHLOROPLASTIC_MITOCHONDRIAL 2"/>
    <property type="match status" value="1"/>
</dbReference>
<dbReference type="SUPFAM" id="SSF55186">
    <property type="entry name" value="ThrRS/AlaRS common domain"/>
    <property type="match status" value="1"/>
</dbReference>
<dbReference type="InterPro" id="IPR002320">
    <property type="entry name" value="Thr-tRNA-ligase_IIa"/>
</dbReference>
<dbReference type="SUPFAM" id="SSF52954">
    <property type="entry name" value="Class II aaRS ABD-related"/>
    <property type="match status" value="1"/>
</dbReference>
<keyword evidence="8 11" id="KW-0648">Protein biosynthesis</keyword>
<evidence type="ECO:0000256" key="8">
    <source>
        <dbReference type="ARBA" id="ARBA00022917"/>
    </source>
</evidence>
<feature type="binding site" evidence="11">
    <location>
        <position position="533"/>
    </location>
    <ligand>
        <name>Zn(2+)</name>
        <dbReference type="ChEBI" id="CHEBI:29105"/>
        <note>catalytic</note>
    </ligand>
</feature>
<evidence type="ECO:0000256" key="6">
    <source>
        <dbReference type="ARBA" id="ARBA00022833"/>
    </source>
</evidence>
<accession>A0A7C2YZ80</accession>
<dbReference type="Gene3D" id="3.30.980.10">
    <property type="entry name" value="Threonyl-trna Synthetase, Chain A, domain 2"/>
    <property type="match status" value="1"/>
</dbReference>
<dbReference type="Pfam" id="PF03129">
    <property type="entry name" value="HGTP_anticodon"/>
    <property type="match status" value="1"/>
</dbReference>
<dbReference type="AlphaFoldDB" id="A0A7C2YZ80"/>
<keyword evidence="9 11" id="KW-0030">Aminoacyl-tRNA synthetase</keyword>
<gene>
    <name evidence="11 13" type="primary">thrS</name>
    <name evidence="13" type="ORF">ENO36_02135</name>
</gene>
<sequence length="676" mass="77492">MRWLEQSLAQNPKRRKSSRGSVLVSLVDGSETKEVSPGFKVDLKLDNNLGSSVFLLVITGEKKRKVVRIPARISGEWEKAEILYFFTKKGSEIFLDTVAHVIEVAIKRLFSSAKLAGFSLKDGEVRVDFYLEDKDFSREDAEKVVSIAKEIAKKERIEVIEANAEEELRKRGEDLLASLSKTMSSPKLLSIGGILTICDSDLHPEVLGEIEEMRLANLSVSHWQGREDSLLLNSIHVAAFPTKHDKKIFDERREEAEKRDHVKLGKEMDIFLTSSLTGAGLILWAPNGAAMRRALDEYIVKLHQKRGYQLVATPHIATTDLFQISGHLSHYRQNMFLFTLDEKEHAIKPMNCPFHILILKRKKWSYKELPVRYFEMGNVYRYERAGTLHGLTRVRGFVIDDAHIFVREDQIEQEISQILSLIQEIYSAMGLREYRFTLSLRDPSDKKSYMGSDEIWEHAESSLEKALENMGLTFTKSIGDAAFYGPKIDVIFRDSLGREWQAATIQLDFNLPERFDLTYMDKDNSEKRMVIIHRAILGSMERFIGLMLEQYAGRVPFWLAPIQVAVLPVEESSEVQVKKSKEIYETLVAEGVRTMLFTEGRLNSRLREVRMLRIPLVAVLGEKEIKSGGVSAKYITYGEDDRHRFSPKEEELEFPSFEEMLKWIKSTISKQTNGIL</sequence>
<dbReference type="InterPro" id="IPR033728">
    <property type="entry name" value="ThrRS_core"/>
</dbReference>
<dbReference type="Proteomes" id="UP000885664">
    <property type="component" value="Unassembled WGS sequence"/>
</dbReference>
<dbReference type="HAMAP" id="MF_00184">
    <property type="entry name" value="Thr_tRNA_synth"/>
    <property type="match status" value="1"/>
</dbReference>
<keyword evidence="6 11" id="KW-0862">Zinc</keyword>
<keyword evidence="11" id="KW-0963">Cytoplasm</keyword>
<keyword evidence="11" id="KW-0694">RNA-binding</keyword>
<dbReference type="FunFam" id="3.30.930.10:FF:000002">
    <property type="entry name" value="Threonine--tRNA ligase"/>
    <property type="match status" value="1"/>
</dbReference>
<dbReference type="InterPro" id="IPR004154">
    <property type="entry name" value="Anticodon-bd"/>
</dbReference>
<dbReference type="GO" id="GO:0006435">
    <property type="term" value="P:threonyl-tRNA aminoacylation"/>
    <property type="evidence" value="ECO:0007669"/>
    <property type="project" value="UniProtKB-UniRule"/>
</dbReference>
<organism evidence="13">
    <name type="scientific">Fervidicoccus fontis</name>
    <dbReference type="NCBI Taxonomy" id="683846"/>
    <lineage>
        <taxon>Archaea</taxon>
        <taxon>Thermoproteota</taxon>
        <taxon>Thermoprotei</taxon>
        <taxon>Fervidicoccales</taxon>
        <taxon>Fervidicoccaceae</taxon>
        <taxon>Fervidicoccus</taxon>
    </lineage>
</organism>
<comment type="similarity">
    <text evidence="1 11">Belongs to the class-II aminoacyl-tRNA synthetase family.</text>
</comment>
<evidence type="ECO:0000256" key="9">
    <source>
        <dbReference type="ARBA" id="ARBA00023146"/>
    </source>
</evidence>
<dbReference type="GO" id="GO:0005737">
    <property type="term" value="C:cytoplasm"/>
    <property type="evidence" value="ECO:0007669"/>
    <property type="project" value="UniProtKB-SubCell"/>
</dbReference>
<protein>
    <recommendedName>
        <fullName evidence="11">Threonine--tRNA ligase</fullName>
        <ecNumber evidence="11">6.1.1.3</ecNumber>
    </recommendedName>
    <alternativeName>
        <fullName evidence="11">Threonyl-tRNA synthetase</fullName>
        <shortName evidence="11">ThrRS</shortName>
    </alternativeName>
</protein>
<keyword evidence="5 11" id="KW-0547">Nucleotide-binding</keyword>
<dbReference type="GO" id="GO:0000049">
    <property type="term" value="F:tRNA binding"/>
    <property type="evidence" value="ECO:0007669"/>
    <property type="project" value="UniProtKB-KW"/>
</dbReference>
<dbReference type="PRINTS" id="PR01047">
    <property type="entry name" value="TRNASYNTHTHR"/>
</dbReference>
<feature type="binding site" evidence="11">
    <location>
        <position position="352"/>
    </location>
    <ligand>
        <name>Zn(2+)</name>
        <dbReference type="ChEBI" id="CHEBI:29105"/>
        <note>catalytic</note>
    </ligand>
</feature>
<dbReference type="InterPro" id="IPR045864">
    <property type="entry name" value="aa-tRNA-synth_II/BPL/LPL"/>
</dbReference>
<dbReference type="EMBL" id="DSFE01000047">
    <property type="protein sequence ID" value="HEU97640.1"/>
    <property type="molecule type" value="Genomic_DNA"/>
</dbReference>
<comment type="subcellular location">
    <subcellularLocation>
        <location evidence="11">Cytoplasm</location>
    </subcellularLocation>
</comment>
<keyword evidence="2 11" id="KW-0820">tRNA-binding</keyword>
<keyword evidence="4 11" id="KW-0479">Metal-binding</keyword>
<dbReference type="CDD" id="cd00771">
    <property type="entry name" value="ThrRS_core"/>
    <property type="match status" value="1"/>
</dbReference>
<dbReference type="InterPro" id="IPR018163">
    <property type="entry name" value="Thr/Ala-tRNA-synth_IIc_edit"/>
</dbReference>
<dbReference type="EC" id="6.1.1.3" evidence="11"/>
<dbReference type="PANTHER" id="PTHR11451">
    <property type="entry name" value="THREONINE-TRNA LIGASE"/>
    <property type="match status" value="1"/>
</dbReference>